<evidence type="ECO:0000313" key="5">
    <source>
        <dbReference type="EMBL" id="NOH70313.1"/>
    </source>
</evidence>
<proteinExistence type="inferred from homology"/>
<dbReference type="InterPro" id="IPR041561">
    <property type="entry name" value="PglD_N"/>
</dbReference>
<evidence type="ECO:0000313" key="6">
    <source>
        <dbReference type="Proteomes" id="UP000565719"/>
    </source>
</evidence>
<protein>
    <submittedName>
        <fullName evidence="5">Sugar O-acyltransferase</fullName>
    </submittedName>
</protein>
<sequence>MSKIAIFGTSGFAREVADVCMDQGYNEIVFISGEACLESEINNFPVVCESEVDVLSVSGYQFAMGIGDSEIREKVYNNFLGLDFPNIVHSSVVMGAGQRALLDNSSGNIVAAGCVFTNSIKFGHFGVFNLKTTVGHDCILGDFVSIMPNVSISGNVEIKDKVFIGVSATVLQGKVGSKLTLGEGAIVGAQSLITKSVLPNTTVFGVPAKKIK</sequence>
<keyword evidence="5" id="KW-0808">Transferase</keyword>
<dbReference type="EMBL" id="VTXC01000006">
    <property type="protein sequence ID" value="NOH70313.1"/>
    <property type="molecule type" value="Genomic_DNA"/>
</dbReference>
<dbReference type="InterPro" id="IPR050179">
    <property type="entry name" value="Trans_hexapeptide_repeat"/>
</dbReference>
<reference evidence="5 6" key="1">
    <citation type="submission" date="2019-09" db="EMBL/GenBank/DDBJ databases">
        <title>Draft genome sequencing and comparative genomics of hatchery-associated Vibrios.</title>
        <authorList>
            <person name="Kehlet-Delgado H."/>
            <person name="Mueller R.S."/>
        </authorList>
    </citation>
    <scope>NUCLEOTIDE SEQUENCE [LARGE SCALE GENOMIC DNA]</scope>
    <source>
        <strain evidence="5 6">99-46-Y</strain>
    </source>
</reference>
<dbReference type="AlphaFoldDB" id="A0A7Y3ZWP1"/>
<dbReference type="Gene3D" id="2.160.10.10">
    <property type="entry name" value="Hexapeptide repeat proteins"/>
    <property type="match status" value="1"/>
</dbReference>
<evidence type="ECO:0000256" key="2">
    <source>
        <dbReference type="PIRSR" id="PIRSR620019-1"/>
    </source>
</evidence>
<evidence type="ECO:0000259" key="4">
    <source>
        <dbReference type="Pfam" id="PF17836"/>
    </source>
</evidence>
<dbReference type="Gene3D" id="3.40.50.20">
    <property type="match status" value="1"/>
</dbReference>
<feature type="active site" description="Proton acceptor" evidence="2">
    <location>
        <position position="136"/>
    </location>
</feature>
<evidence type="ECO:0000256" key="1">
    <source>
        <dbReference type="ARBA" id="ARBA00007274"/>
    </source>
</evidence>
<feature type="binding site" evidence="3">
    <location>
        <position position="67"/>
    </location>
    <ligand>
        <name>substrate</name>
    </ligand>
</feature>
<name>A0A7Y3ZWP1_9VIBR</name>
<gene>
    <name evidence="5" type="ORF">F0225_03020</name>
</gene>
<dbReference type="CDD" id="cd03360">
    <property type="entry name" value="LbH_AT_putative"/>
    <property type="match status" value="1"/>
</dbReference>
<keyword evidence="5" id="KW-0012">Acyltransferase</keyword>
<dbReference type="InterPro" id="IPR011004">
    <property type="entry name" value="Trimer_LpxA-like_sf"/>
</dbReference>
<dbReference type="InterPro" id="IPR020019">
    <property type="entry name" value="AcTrfase_PglD-like"/>
</dbReference>
<dbReference type="GO" id="GO:0016746">
    <property type="term" value="F:acyltransferase activity"/>
    <property type="evidence" value="ECO:0007669"/>
    <property type="project" value="UniProtKB-KW"/>
</dbReference>
<feature type="domain" description="PglD N-terminal" evidence="4">
    <location>
        <begin position="3"/>
        <end position="78"/>
    </location>
</feature>
<evidence type="ECO:0000256" key="3">
    <source>
        <dbReference type="PIRSR" id="PIRSR620019-2"/>
    </source>
</evidence>
<feature type="site" description="Increases basicity of active site His" evidence="2">
    <location>
        <position position="137"/>
    </location>
</feature>
<dbReference type="RefSeq" id="WP_171359926.1">
    <property type="nucleotide sequence ID" value="NZ_VTXC01000006.1"/>
</dbReference>
<accession>A0A7Y3ZWP1</accession>
<dbReference type="Proteomes" id="UP000565719">
    <property type="component" value="Unassembled WGS sequence"/>
</dbReference>
<comment type="similarity">
    <text evidence="1">Belongs to the transferase hexapeptide repeat family.</text>
</comment>
<organism evidence="5 6">
    <name type="scientific">Vibrio pectenicida</name>
    <dbReference type="NCBI Taxonomy" id="62763"/>
    <lineage>
        <taxon>Bacteria</taxon>
        <taxon>Pseudomonadati</taxon>
        <taxon>Pseudomonadota</taxon>
        <taxon>Gammaproteobacteria</taxon>
        <taxon>Vibrionales</taxon>
        <taxon>Vibrionaceae</taxon>
        <taxon>Vibrio</taxon>
    </lineage>
</organism>
<comment type="caution">
    <text evidence="5">The sequence shown here is derived from an EMBL/GenBank/DDBJ whole genome shotgun (WGS) entry which is preliminary data.</text>
</comment>
<dbReference type="PANTHER" id="PTHR43300">
    <property type="entry name" value="ACETYLTRANSFERASE"/>
    <property type="match status" value="1"/>
</dbReference>
<dbReference type="SUPFAM" id="SSF51161">
    <property type="entry name" value="Trimeric LpxA-like enzymes"/>
    <property type="match status" value="1"/>
</dbReference>
<dbReference type="Pfam" id="PF17836">
    <property type="entry name" value="PglD_N"/>
    <property type="match status" value="1"/>
</dbReference>
<dbReference type="PANTHER" id="PTHR43300:SF7">
    <property type="entry name" value="UDP-N-ACETYLBACILLOSAMINE N-ACETYLTRANSFERASE"/>
    <property type="match status" value="1"/>
</dbReference>